<feature type="region of interest" description="Disordered" evidence="1">
    <location>
        <begin position="85"/>
        <end position="105"/>
    </location>
</feature>
<comment type="caution">
    <text evidence="2">The sequence shown here is derived from an EMBL/GenBank/DDBJ whole genome shotgun (WGS) entry which is preliminary data.</text>
</comment>
<name>A0A9D5DNR9_9CRYT</name>
<proteinExistence type="predicted"/>
<dbReference type="OrthoDB" id="340714at2759"/>
<evidence type="ECO:0000256" key="1">
    <source>
        <dbReference type="SAM" id="MobiDB-lite"/>
    </source>
</evidence>
<organism evidence="2">
    <name type="scientific">Cryptosporidium canis</name>
    <dbReference type="NCBI Taxonomy" id="195482"/>
    <lineage>
        <taxon>Eukaryota</taxon>
        <taxon>Sar</taxon>
        <taxon>Alveolata</taxon>
        <taxon>Apicomplexa</taxon>
        <taxon>Conoidasida</taxon>
        <taxon>Coccidia</taxon>
        <taxon>Eucoccidiorida</taxon>
        <taxon>Eimeriorina</taxon>
        <taxon>Cryptosporidiidae</taxon>
        <taxon>Cryptosporidium</taxon>
    </lineage>
</organism>
<sequence>MSSNTDCGSTMDSFEISMKLSDTIYNEDDGGFRVDEDVIPDYVFPQEAEHNFNDIINSGGLYNQNYYDDNYVDDVNMLCMNSAPNQSSDDKLSGKNRRSSLSSNTSELAFKLRHELTSEADVPEEMTLSGDNGIAYRYIADFSIYNNKLSRLIPLDCLPNKFESIYFTNEEGTLDSFVKITDSEVCTSSNDVAVSSPLDDQSCEELTLIGTLIPFDYIINYDKEKSAILKDNFRKQQKTRQKIGGGYKPKKFKEMPKSILKQGGLKTFQITCRIHSWTIEFGANLFDTPYIWVNSIPVNGGSKTCYRLCWPASRYTKLFSSAKLKFEVISRLVKTLLSPNSNRVGYKTFLDQITGKLTDKPAKANSKSPSDEQTSEHAPEVASEPTSETPSPSKKTSKSATISMEDQHITPWGDPFCIVGLSEKEVLLMLPLIEYYLQTYSRKHNLSKTLGLQVINSMKNKLTKMILSEDSTLDENYISSNINSLIQNYDLMERIFNSAKLPSCSGAKPASATPKKKRGSTSKGEDSLKLVLPKFKDFTDSFATCQKILKVSDFCHSFGDFLDLPVHSSSLLSILSFHSKSFVLEKSKCVSSEILSLVHFEFKKIVMRMSEERVSGLVSQSGICDLVKILQSFPKSTLFSTLKSLVNAISERVLSSNRASPEDSGQVGKTAVAIKRSYSSLKGESEFPGSEGDSRISEPNLKYLDALTASRSVIDCASWPVILEKVLAKMSEANRSELADYLDESIFDDYNSGEQLLAEEGTKLEVTDTGLAQGSSPVLTKKQEKSSLSTLNNDSFLDILHWSIETLGEGKIGKEFIENVYNNQKKKSSLGRNDSFIGVDRFSNRYFLFNNINTPNTLNKSVVIIPSCMDSLHNSHIVHSVPCSNPLCNMSRDASPFKLAYNPEVADIQNFLKTRPILGDRPISRQMIKTSEPNYKILSKKKDIEGLMNALCSDHFCEFQLKLKLKSIFQGLEFEHEPFNSAKYVQECISGSRPVFVPFNMSLPRMDLEKQFFYFSVLHIIREVSTVYLKVVFPMLVCAMNDVQLHFSIMDQIFVLSIQVLESFSRGVDVTYYLSQEIIKRTVNLIKLICETTMDSLDSFGIQADKQLSNSYLVWLRELEALGGISSPEEGTRVVLGDAISSSFNRRIAVIAVYLKIWMQDIVPGDLISISLGGGGWSSLSQDSTKCFNSGFIFNREEFISILTKNGDKHLEDLDRHIPKQLDQLYYFKSGHFLVSLSWMNSVLTKNRKANGAILRLIERFTDIPSHMANVEKIKIMNICYNTGNQMGIPPDVGTGNSSGEQEAMIHPFILVNCQVSTRQNVHCADEVVEVVDQLMSSFESIQHLSVEHFSRKRTSNRIKNNNLSNSYRDAMIADSTFTIAETRGAFVKKNLSYDQESQNEIRYISLILPLTLSGQNSGLPVGRLSYLQRRSFEIFSFRPSTPFYIISEEAFMSSIREITEKCSFKISYVLGLRRLGLFGGGERQLQEE</sequence>
<feature type="compositionally biased region" description="Low complexity" evidence="1">
    <location>
        <begin position="383"/>
        <end position="394"/>
    </location>
</feature>
<accession>A0A9D5DNR9</accession>
<evidence type="ECO:0000313" key="2">
    <source>
        <dbReference type="EMBL" id="KAJ1613479.1"/>
    </source>
</evidence>
<protein>
    <submittedName>
        <fullName evidence="2">Uncharacterized protein</fullName>
    </submittedName>
</protein>
<reference evidence="2" key="1">
    <citation type="submission" date="2022-10" db="EMBL/GenBank/DDBJ databases">
        <title>Adaptive evolution leads to modifications in subtelomeric GC content in a zoonotic Cryptosporidium species.</title>
        <authorList>
            <person name="Li J."/>
            <person name="Feng Y."/>
            <person name="Xiao L."/>
        </authorList>
    </citation>
    <scope>NUCLEOTIDE SEQUENCE</scope>
    <source>
        <strain evidence="2">33844</strain>
    </source>
</reference>
<feature type="region of interest" description="Disordered" evidence="1">
    <location>
        <begin position="503"/>
        <end position="524"/>
    </location>
</feature>
<dbReference type="EMBL" id="JAPCXC010000002">
    <property type="protein sequence ID" value="KAJ1613479.1"/>
    <property type="molecule type" value="Genomic_DNA"/>
</dbReference>
<dbReference type="Proteomes" id="UP001067231">
    <property type="component" value="Unassembled WGS sequence"/>
</dbReference>
<gene>
    <name evidence="2" type="ORF">OJ253_136</name>
</gene>
<feature type="region of interest" description="Disordered" evidence="1">
    <location>
        <begin position="360"/>
        <end position="402"/>
    </location>
</feature>